<gene>
    <name evidence="2" type="ORF">BU16DRAFT_186029</name>
</gene>
<feature type="region of interest" description="Disordered" evidence="1">
    <location>
        <begin position="115"/>
        <end position="137"/>
    </location>
</feature>
<keyword evidence="3" id="KW-1185">Reference proteome</keyword>
<evidence type="ECO:0000313" key="3">
    <source>
        <dbReference type="Proteomes" id="UP000799750"/>
    </source>
</evidence>
<evidence type="ECO:0000256" key="1">
    <source>
        <dbReference type="SAM" id="MobiDB-lite"/>
    </source>
</evidence>
<dbReference type="Proteomes" id="UP000799750">
    <property type="component" value="Unassembled WGS sequence"/>
</dbReference>
<dbReference type="AlphaFoldDB" id="A0A6A6R978"/>
<organism evidence="2 3">
    <name type="scientific">Lophium mytilinum</name>
    <dbReference type="NCBI Taxonomy" id="390894"/>
    <lineage>
        <taxon>Eukaryota</taxon>
        <taxon>Fungi</taxon>
        <taxon>Dikarya</taxon>
        <taxon>Ascomycota</taxon>
        <taxon>Pezizomycotina</taxon>
        <taxon>Dothideomycetes</taxon>
        <taxon>Pleosporomycetidae</taxon>
        <taxon>Mytilinidiales</taxon>
        <taxon>Mytilinidiaceae</taxon>
        <taxon>Lophium</taxon>
    </lineage>
</organism>
<accession>A0A6A6R978</accession>
<protein>
    <submittedName>
        <fullName evidence="2">Uncharacterized protein</fullName>
    </submittedName>
</protein>
<feature type="compositionally biased region" description="Polar residues" evidence="1">
    <location>
        <begin position="117"/>
        <end position="126"/>
    </location>
</feature>
<dbReference type="OrthoDB" id="10608169at2759"/>
<evidence type="ECO:0000313" key="2">
    <source>
        <dbReference type="EMBL" id="KAF2500942.1"/>
    </source>
</evidence>
<name>A0A6A6R978_9PEZI</name>
<reference evidence="2" key="1">
    <citation type="journal article" date="2020" name="Stud. Mycol.">
        <title>101 Dothideomycetes genomes: a test case for predicting lifestyles and emergence of pathogens.</title>
        <authorList>
            <person name="Haridas S."/>
            <person name="Albert R."/>
            <person name="Binder M."/>
            <person name="Bloem J."/>
            <person name="Labutti K."/>
            <person name="Salamov A."/>
            <person name="Andreopoulos B."/>
            <person name="Baker S."/>
            <person name="Barry K."/>
            <person name="Bills G."/>
            <person name="Bluhm B."/>
            <person name="Cannon C."/>
            <person name="Castanera R."/>
            <person name="Culley D."/>
            <person name="Daum C."/>
            <person name="Ezra D."/>
            <person name="Gonzalez J."/>
            <person name="Henrissat B."/>
            <person name="Kuo A."/>
            <person name="Liang C."/>
            <person name="Lipzen A."/>
            <person name="Lutzoni F."/>
            <person name="Magnuson J."/>
            <person name="Mondo S."/>
            <person name="Nolan M."/>
            <person name="Ohm R."/>
            <person name="Pangilinan J."/>
            <person name="Park H.-J."/>
            <person name="Ramirez L."/>
            <person name="Alfaro M."/>
            <person name="Sun H."/>
            <person name="Tritt A."/>
            <person name="Yoshinaga Y."/>
            <person name="Zwiers L.-H."/>
            <person name="Turgeon B."/>
            <person name="Goodwin S."/>
            <person name="Spatafora J."/>
            <person name="Crous P."/>
            <person name="Grigoriev I."/>
        </authorList>
    </citation>
    <scope>NUCLEOTIDE SEQUENCE</scope>
    <source>
        <strain evidence="2">CBS 269.34</strain>
    </source>
</reference>
<dbReference type="EMBL" id="MU004182">
    <property type="protein sequence ID" value="KAF2500942.1"/>
    <property type="molecule type" value="Genomic_DNA"/>
</dbReference>
<proteinExistence type="predicted"/>
<sequence>MKMMPPTAMMVLPCSSAISTLAAVHLMRIAYLQRAAKEILSLVAGLKPNGVFLQSPKTSSIQEILEKLIFSSPHPSSCNTDFILVKTGENTGWYWVGCATETEIVYFLTSPGEAAGTQPSNSQSKPPRSLQFHYLRT</sequence>